<reference evidence="11 12" key="1">
    <citation type="submission" date="2016-04" db="EMBL/GenBank/DDBJ databases">
        <title>Evolutionary innovation and constraint leading to complex multicellularity in the Ascomycota.</title>
        <authorList>
            <person name="Cisse O."/>
            <person name="Nguyen A."/>
            <person name="Hewitt D.A."/>
            <person name="Jedd G."/>
            <person name="Stajich J.E."/>
        </authorList>
    </citation>
    <scope>NUCLEOTIDE SEQUENCE [LARGE SCALE GENOMIC DNA]</scope>
    <source>
        <strain evidence="11 12">DAH-3</strain>
    </source>
</reference>
<dbReference type="GO" id="GO:0005886">
    <property type="term" value="C:plasma membrane"/>
    <property type="evidence" value="ECO:0007669"/>
    <property type="project" value="TreeGrafter"/>
</dbReference>
<dbReference type="OMA" id="MTSIGCF"/>
<dbReference type="Pfam" id="PF01822">
    <property type="entry name" value="WSC"/>
    <property type="match status" value="1"/>
</dbReference>
<evidence type="ECO:0000256" key="5">
    <source>
        <dbReference type="ARBA" id="ARBA00023136"/>
    </source>
</evidence>
<name>A0A1U7LH48_NEOID</name>
<proteinExistence type="predicted"/>
<feature type="region of interest" description="Disordered" evidence="7">
    <location>
        <begin position="223"/>
        <end position="254"/>
    </location>
</feature>
<evidence type="ECO:0000256" key="2">
    <source>
        <dbReference type="ARBA" id="ARBA00022692"/>
    </source>
</evidence>
<dbReference type="SMART" id="SM00321">
    <property type="entry name" value="WSC"/>
    <property type="match status" value="1"/>
</dbReference>
<keyword evidence="6" id="KW-0325">Glycoprotein</keyword>
<comment type="subcellular location">
    <subcellularLocation>
        <location evidence="1">Membrane</location>
        <topology evidence="1">Single-pass membrane protein</topology>
    </subcellularLocation>
</comment>
<organism evidence="11 12">
    <name type="scientific">Neolecta irregularis (strain DAH-3)</name>
    <dbReference type="NCBI Taxonomy" id="1198029"/>
    <lineage>
        <taxon>Eukaryota</taxon>
        <taxon>Fungi</taxon>
        <taxon>Dikarya</taxon>
        <taxon>Ascomycota</taxon>
        <taxon>Taphrinomycotina</taxon>
        <taxon>Neolectales</taxon>
        <taxon>Neolectaceae</taxon>
        <taxon>Neolecta</taxon>
    </lineage>
</organism>
<dbReference type="OrthoDB" id="2019572at2759"/>
<dbReference type="Proteomes" id="UP000186594">
    <property type="component" value="Unassembled WGS sequence"/>
</dbReference>
<feature type="region of interest" description="Disordered" evidence="7">
    <location>
        <begin position="150"/>
        <end position="187"/>
    </location>
</feature>
<feature type="compositionally biased region" description="Low complexity" evidence="7">
    <location>
        <begin position="229"/>
        <end position="240"/>
    </location>
</feature>
<feature type="signal peptide" evidence="9">
    <location>
        <begin position="1"/>
        <end position="23"/>
    </location>
</feature>
<feature type="chain" id="PRO_5012933972" evidence="9">
    <location>
        <begin position="24"/>
        <end position="284"/>
    </location>
</feature>
<evidence type="ECO:0000256" key="8">
    <source>
        <dbReference type="SAM" id="Phobius"/>
    </source>
</evidence>
<dbReference type="EMBL" id="LXFE01004217">
    <property type="protein sequence ID" value="OLL21851.1"/>
    <property type="molecule type" value="Genomic_DNA"/>
</dbReference>
<dbReference type="AlphaFoldDB" id="A0A1U7LH48"/>
<evidence type="ECO:0000313" key="12">
    <source>
        <dbReference type="Proteomes" id="UP000186594"/>
    </source>
</evidence>
<dbReference type="PROSITE" id="PS51212">
    <property type="entry name" value="WSC"/>
    <property type="match status" value="1"/>
</dbReference>
<evidence type="ECO:0000256" key="6">
    <source>
        <dbReference type="ARBA" id="ARBA00023180"/>
    </source>
</evidence>
<evidence type="ECO:0000313" key="11">
    <source>
        <dbReference type="EMBL" id="OLL21851.1"/>
    </source>
</evidence>
<sequence>MVFWRAILCPINIMLWRMSVASAQTLQGCYKDDGSLKLANTYIYQSSGYCLKKCTDLNSPVMGTEGGSSCFCGNTIPAEKVDDSLCSTSCTGYPQESCGGDGYLSVYLTGTGGKYSTATSSTKNSSTVETAGDPVSSAVVVGDHTIIIVATPGAQKPETSNTSSSSSSGRNSSNLSSSQPQKGSSLSPAAAAGTAIGLILVLVAIGALVLFIRMRSRKEDYIRQDRTPSTSSMMALSRSSPNASGKDSSVDQRLEPVMMQRRVSEGSLADEQDYSRKILRVCVP</sequence>
<feature type="compositionally biased region" description="Low complexity" evidence="7">
    <location>
        <begin position="159"/>
        <end position="187"/>
    </location>
</feature>
<accession>A0A1U7LH48</accession>
<dbReference type="InterPro" id="IPR051836">
    <property type="entry name" value="Kremen_rcpt"/>
</dbReference>
<keyword evidence="5 8" id="KW-0472">Membrane</keyword>
<keyword evidence="12" id="KW-1185">Reference proteome</keyword>
<evidence type="ECO:0000256" key="1">
    <source>
        <dbReference type="ARBA" id="ARBA00004167"/>
    </source>
</evidence>
<gene>
    <name evidence="11" type="ORF">NEOLI_000454</name>
</gene>
<protein>
    <submittedName>
        <fullName evidence="11">Cell wall integrity and stress response component 1</fullName>
    </submittedName>
</protein>
<dbReference type="PANTHER" id="PTHR24269:SF16">
    <property type="entry name" value="PROTEIN SLG1"/>
    <property type="match status" value="1"/>
</dbReference>
<keyword evidence="4 8" id="KW-1133">Transmembrane helix</keyword>
<comment type="caution">
    <text evidence="11">The sequence shown here is derived from an EMBL/GenBank/DDBJ whole genome shotgun (WGS) entry which is preliminary data.</text>
</comment>
<evidence type="ECO:0000256" key="7">
    <source>
        <dbReference type="SAM" id="MobiDB-lite"/>
    </source>
</evidence>
<evidence type="ECO:0000256" key="9">
    <source>
        <dbReference type="SAM" id="SignalP"/>
    </source>
</evidence>
<evidence type="ECO:0000256" key="4">
    <source>
        <dbReference type="ARBA" id="ARBA00022989"/>
    </source>
</evidence>
<feature type="domain" description="WSC" evidence="10">
    <location>
        <begin position="23"/>
        <end position="110"/>
    </location>
</feature>
<evidence type="ECO:0000256" key="3">
    <source>
        <dbReference type="ARBA" id="ARBA00022729"/>
    </source>
</evidence>
<evidence type="ECO:0000259" key="10">
    <source>
        <dbReference type="PROSITE" id="PS51212"/>
    </source>
</evidence>
<keyword evidence="2 8" id="KW-0812">Transmembrane</keyword>
<dbReference type="InterPro" id="IPR002889">
    <property type="entry name" value="WSC_carb-bd"/>
</dbReference>
<dbReference type="STRING" id="1198029.A0A1U7LH48"/>
<feature type="transmembrane region" description="Helical" evidence="8">
    <location>
        <begin position="189"/>
        <end position="212"/>
    </location>
</feature>
<keyword evidence="3 9" id="KW-0732">Signal</keyword>
<dbReference type="PROSITE" id="PS51257">
    <property type="entry name" value="PROKAR_LIPOPROTEIN"/>
    <property type="match status" value="1"/>
</dbReference>
<dbReference type="PANTHER" id="PTHR24269">
    <property type="entry name" value="KREMEN PROTEIN"/>
    <property type="match status" value="1"/>
</dbReference>